<dbReference type="AlphaFoldDB" id="A0AAE2CK47"/>
<name>A0AAE2CK47_9LAMI</name>
<keyword evidence="3" id="KW-0611">Plant defense</keyword>
<keyword evidence="2" id="KW-0677">Repeat</keyword>
<gene>
    <name evidence="7" type="ORF">Salat_1705600</name>
</gene>
<dbReference type="Gene3D" id="3.80.10.10">
    <property type="entry name" value="Ribonuclease Inhibitor"/>
    <property type="match status" value="2"/>
</dbReference>
<accession>A0AAE2CK47</accession>
<feature type="compositionally biased region" description="Basic and acidic residues" evidence="4">
    <location>
        <begin position="29"/>
        <end position="44"/>
    </location>
</feature>
<dbReference type="InterPro" id="IPR055414">
    <property type="entry name" value="LRR_R13L4/SHOC2-like"/>
</dbReference>
<feature type="compositionally biased region" description="Polar residues" evidence="4">
    <location>
        <begin position="100"/>
        <end position="113"/>
    </location>
</feature>
<evidence type="ECO:0000259" key="5">
    <source>
        <dbReference type="Pfam" id="PF23247"/>
    </source>
</evidence>
<evidence type="ECO:0000256" key="1">
    <source>
        <dbReference type="ARBA" id="ARBA00022614"/>
    </source>
</evidence>
<keyword evidence="1" id="KW-0433">Leucine-rich repeat</keyword>
<evidence type="ECO:0000256" key="3">
    <source>
        <dbReference type="ARBA" id="ARBA00022821"/>
    </source>
</evidence>
<dbReference type="Proteomes" id="UP001293254">
    <property type="component" value="Unassembled WGS sequence"/>
</dbReference>
<dbReference type="SUPFAM" id="SSF52058">
    <property type="entry name" value="L domain-like"/>
    <property type="match status" value="1"/>
</dbReference>
<dbReference type="Pfam" id="PF23247">
    <property type="entry name" value="LRR_RPS2"/>
    <property type="match status" value="1"/>
</dbReference>
<dbReference type="PANTHER" id="PTHR33463:SF167">
    <property type="entry name" value="PUTATIVE-RELATED"/>
    <property type="match status" value="1"/>
</dbReference>
<feature type="domain" description="Disease resistance protein At4g27190-like leucine-rich repeats" evidence="5">
    <location>
        <begin position="513"/>
        <end position="598"/>
    </location>
</feature>
<feature type="domain" description="Disease resistance R13L4/SHOC-2-like LRR" evidence="6">
    <location>
        <begin position="214"/>
        <end position="507"/>
    </location>
</feature>
<reference evidence="7" key="1">
    <citation type="submission" date="2020-06" db="EMBL/GenBank/DDBJ databases">
        <authorList>
            <person name="Li T."/>
            <person name="Hu X."/>
            <person name="Zhang T."/>
            <person name="Song X."/>
            <person name="Zhang H."/>
            <person name="Dai N."/>
            <person name="Sheng W."/>
            <person name="Hou X."/>
            <person name="Wei L."/>
        </authorList>
    </citation>
    <scope>NUCLEOTIDE SEQUENCE</scope>
    <source>
        <strain evidence="7">3651</strain>
        <tissue evidence="7">Leaf</tissue>
    </source>
</reference>
<feature type="compositionally biased region" description="Low complexity" evidence="4">
    <location>
        <begin position="81"/>
        <end position="92"/>
    </location>
</feature>
<evidence type="ECO:0000259" key="6">
    <source>
        <dbReference type="Pfam" id="PF23598"/>
    </source>
</evidence>
<comment type="caution">
    <text evidence="7">The sequence shown here is derived from an EMBL/GenBank/DDBJ whole genome shotgun (WGS) entry which is preliminary data.</text>
</comment>
<dbReference type="InterPro" id="IPR050905">
    <property type="entry name" value="Plant_NBS-LRR"/>
</dbReference>
<evidence type="ECO:0000313" key="8">
    <source>
        <dbReference type="Proteomes" id="UP001293254"/>
    </source>
</evidence>
<protein>
    <submittedName>
        <fullName evidence="7">Uncharacterized protein</fullName>
    </submittedName>
</protein>
<keyword evidence="8" id="KW-1185">Reference proteome</keyword>
<evidence type="ECO:0000256" key="4">
    <source>
        <dbReference type="SAM" id="MobiDB-lite"/>
    </source>
</evidence>
<sequence length="646" mass="73651">MEGSPDVDDQVICAIPPDSTSASVSEAPSEIREEGVSLRDKETKMSTTVSRFDSQQESSRSPSMEIQEVHETALTGAENLSAEQIKSVSSSSKAERSKENTPSPTGTDDLLSISNIDNENTSAFTGEISKFVDMKSKMLHPSSSQEILKEDYSIVVEGHHIKLKLDEQTILIGKYPSSGSLERSQVTGVINLVERDFRELPEKPGYLNPLLLFLQRNRHLTLVHSSFFSSMPDLLFLDLSDTRIRTLPSSLFMLSKLKVIMLRNCVSLDKLPTEIQNLNHLEVLDLSGTELYYLPDEIGQLTGLTHLQISFYGPDDESEYAHLPLKLISPGVLSQLKALQALGIVVHPEDYRWTKGAADIMYDIARLEMLSYLQFYFPQVEIFQHFIQMSPSWKRHILRKFKFIVGNNMKRIVSRVPDEVDSTFDQGSQCLRFVNGDHVHQVIEEVLMHVTAFYLDHHSKIQSLSEFGISNFKALQFCVLRECPNVKVILDDKATDGQFPRLEHLGVYYLWELEHIWKLPSSSQSLRALKYLTVNTCPKLHFILWESMLQCLSNLEELVVEDCESVEKIIKEQKKTANYDATVLPRLRKVVLRYLPELISLGNSLCIPEDNISSYGCPKLVLNSQPREKPRVKHRKFLNALRFRRY</sequence>
<feature type="compositionally biased region" description="Polar residues" evidence="4">
    <location>
        <begin position="45"/>
        <end position="64"/>
    </location>
</feature>
<dbReference type="SMART" id="SM00369">
    <property type="entry name" value="LRR_TYP"/>
    <property type="match status" value="2"/>
</dbReference>
<evidence type="ECO:0000256" key="2">
    <source>
        <dbReference type="ARBA" id="ARBA00022737"/>
    </source>
</evidence>
<dbReference type="InterPro" id="IPR032675">
    <property type="entry name" value="LRR_dom_sf"/>
</dbReference>
<reference evidence="7" key="2">
    <citation type="journal article" date="2024" name="Plant">
        <title>Genomic evolution and insights into agronomic trait innovations of Sesamum species.</title>
        <authorList>
            <person name="Miao H."/>
            <person name="Wang L."/>
            <person name="Qu L."/>
            <person name="Liu H."/>
            <person name="Sun Y."/>
            <person name="Le M."/>
            <person name="Wang Q."/>
            <person name="Wei S."/>
            <person name="Zheng Y."/>
            <person name="Lin W."/>
            <person name="Duan Y."/>
            <person name="Cao H."/>
            <person name="Xiong S."/>
            <person name="Wang X."/>
            <person name="Wei L."/>
            <person name="Li C."/>
            <person name="Ma Q."/>
            <person name="Ju M."/>
            <person name="Zhao R."/>
            <person name="Li G."/>
            <person name="Mu C."/>
            <person name="Tian Q."/>
            <person name="Mei H."/>
            <person name="Zhang T."/>
            <person name="Gao T."/>
            <person name="Zhang H."/>
        </authorList>
    </citation>
    <scope>NUCLEOTIDE SEQUENCE</scope>
    <source>
        <strain evidence="7">3651</strain>
    </source>
</reference>
<dbReference type="InterPro" id="IPR003591">
    <property type="entry name" value="Leu-rich_rpt_typical-subtyp"/>
</dbReference>
<feature type="region of interest" description="Disordered" evidence="4">
    <location>
        <begin position="1"/>
        <end position="113"/>
    </location>
</feature>
<proteinExistence type="predicted"/>
<dbReference type="PANTHER" id="PTHR33463">
    <property type="entry name" value="NB-ARC DOMAIN-CONTAINING PROTEIN-RELATED"/>
    <property type="match status" value="1"/>
</dbReference>
<dbReference type="Pfam" id="PF23598">
    <property type="entry name" value="LRR_14"/>
    <property type="match status" value="1"/>
</dbReference>
<organism evidence="7 8">
    <name type="scientific">Sesamum alatum</name>
    <dbReference type="NCBI Taxonomy" id="300844"/>
    <lineage>
        <taxon>Eukaryota</taxon>
        <taxon>Viridiplantae</taxon>
        <taxon>Streptophyta</taxon>
        <taxon>Embryophyta</taxon>
        <taxon>Tracheophyta</taxon>
        <taxon>Spermatophyta</taxon>
        <taxon>Magnoliopsida</taxon>
        <taxon>eudicotyledons</taxon>
        <taxon>Gunneridae</taxon>
        <taxon>Pentapetalae</taxon>
        <taxon>asterids</taxon>
        <taxon>lamiids</taxon>
        <taxon>Lamiales</taxon>
        <taxon>Pedaliaceae</taxon>
        <taxon>Sesamum</taxon>
    </lineage>
</organism>
<dbReference type="InterPro" id="IPR057135">
    <property type="entry name" value="At4g27190-like_LRR"/>
</dbReference>
<evidence type="ECO:0000313" key="7">
    <source>
        <dbReference type="EMBL" id="KAK4425117.1"/>
    </source>
</evidence>
<dbReference type="EMBL" id="JACGWO010000006">
    <property type="protein sequence ID" value="KAK4425117.1"/>
    <property type="molecule type" value="Genomic_DNA"/>
</dbReference>